<gene>
    <name evidence="11" type="ORF">H0485_02450</name>
</gene>
<comment type="catalytic activity">
    <reaction evidence="1">
        <text>[protein]-peptidylproline (omega=180) = [protein]-peptidylproline (omega=0)</text>
        <dbReference type="Rhea" id="RHEA:16237"/>
        <dbReference type="Rhea" id="RHEA-COMP:10747"/>
        <dbReference type="Rhea" id="RHEA-COMP:10748"/>
        <dbReference type="ChEBI" id="CHEBI:83833"/>
        <dbReference type="ChEBI" id="CHEBI:83834"/>
        <dbReference type="EC" id="5.2.1.8"/>
    </reaction>
</comment>
<name>A0ABS8CIA5_9RHOB</name>
<dbReference type="Proteomes" id="UP001198571">
    <property type="component" value="Unassembled WGS sequence"/>
</dbReference>
<dbReference type="EMBL" id="JACDXX010000002">
    <property type="protein sequence ID" value="MCB5408870.1"/>
    <property type="molecule type" value="Genomic_DNA"/>
</dbReference>
<dbReference type="PROSITE" id="PS50198">
    <property type="entry name" value="PPIC_PPIASE_2"/>
    <property type="match status" value="1"/>
</dbReference>
<comment type="similarity">
    <text evidence="2">Belongs to the PpiC/parvulin rotamase family.</text>
</comment>
<evidence type="ECO:0000313" key="12">
    <source>
        <dbReference type="Proteomes" id="UP001198571"/>
    </source>
</evidence>
<reference evidence="11 12" key="1">
    <citation type="submission" date="2020-07" db="EMBL/GenBank/DDBJ databases">
        <title>Pseudogemmobacter sp. nov., isolated from poultry manure in Taiwan.</title>
        <authorList>
            <person name="Lin S.-Y."/>
            <person name="Tang Y.-S."/>
            <person name="Young C.-C."/>
        </authorList>
    </citation>
    <scope>NUCLEOTIDE SEQUENCE [LARGE SCALE GENOMIC DNA]</scope>
    <source>
        <strain evidence="11 12">CC-YST710</strain>
    </source>
</reference>
<protein>
    <recommendedName>
        <fullName evidence="4">Parvulin-like PPIase</fullName>
        <ecNumber evidence="3">5.2.1.8</ecNumber>
    </recommendedName>
    <alternativeName>
        <fullName evidence="6">Peptidyl-prolyl cis-trans isomerase plp</fullName>
    </alternativeName>
    <alternativeName>
        <fullName evidence="7">Rotamase plp</fullName>
    </alternativeName>
</protein>
<dbReference type="InterPro" id="IPR000297">
    <property type="entry name" value="PPIase_PpiC"/>
</dbReference>
<comment type="caution">
    <text evidence="11">The sequence shown here is derived from an EMBL/GenBank/DDBJ whole genome shotgun (WGS) entry which is preliminary data.</text>
</comment>
<keyword evidence="8 11" id="KW-0413">Isomerase</keyword>
<proteinExistence type="inferred from homology"/>
<dbReference type="Pfam" id="PF13616">
    <property type="entry name" value="Rotamase_3"/>
    <property type="match status" value="1"/>
</dbReference>
<dbReference type="Gene3D" id="3.10.50.40">
    <property type="match status" value="1"/>
</dbReference>
<evidence type="ECO:0000256" key="4">
    <source>
        <dbReference type="ARBA" id="ARBA00018370"/>
    </source>
</evidence>
<evidence type="ECO:0000256" key="6">
    <source>
        <dbReference type="ARBA" id="ARBA00030642"/>
    </source>
</evidence>
<dbReference type="SUPFAM" id="SSF109998">
    <property type="entry name" value="Triger factor/SurA peptide-binding domain-like"/>
    <property type="match status" value="1"/>
</dbReference>
<dbReference type="RefSeq" id="WP_226933772.1">
    <property type="nucleotide sequence ID" value="NZ_JACDXX010000002.1"/>
</dbReference>
<evidence type="ECO:0000256" key="5">
    <source>
        <dbReference type="ARBA" id="ARBA00023110"/>
    </source>
</evidence>
<dbReference type="PANTHER" id="PTHR47245">
    <property type="entry name" value="PEPTIDYLPROLYL ISOMERASE"/>
    <property type="match status" value="1"/>
</dbReference>
<sequence length="281" mass="29685">MIYGMRSAAAVLALTTVLGSPALAEGETADTVMATVNGVDITLGQMIAVREGLPQQYLALPDDALFTGILDQLVQQEVLAQSVTEQSRRDKANITNNLRGYLSGVVIAAASEGVVTDEALQKAYDEKYAQAEATKEFSAAHILLPTRELALSVKEQLDGGADFAEIAKAQSMDTGSGAQGGALGWFGPGMMVKPFEDAVTAAEIGKVTDPVETQFGWHLILVQEVRDAAKPTIDDVRDELAFEIEDAAVRAKLEALTAAAKVEKPGAELDPALLKNSALID</sequence>
<evidence type="ECO:0000256" key="7">
    <source>
        <dbReference type="ARBA" id="ARBA00031484"/>
    </source>
</evidence>
<dbReference type="InterPro" id="IPR050245">
    <property type="entry name" value="PrsA_foldase"/>
</dbReference>
<dbReference type="GO" id="GO:0016853">
    <property type="term" value="F:isomerase activity"/>
    <property type="evidence" value="ECO:0007669"/>
    <property type="project" value="UniProtKB-KW"/>
</dbReference>
<dbReference type="InterPro" id="IPR046357">
    <property type="entry name" value="PPIase_dom_sf"/>
</dbReference>
<evidence type="ECO:0000256" key="2">
    <source>
        <dbReference type="ARBA" id="ARBA00007656"/>
    </source>
</evidence>
<dbReference type="InterPro" id="IPR027304">
    <property type="entry name" value="Trigger_fact/SurA_dom_sf"/>
</dbReference>
<keyword evidence="12" id="KW-1185">Reference proteome</keyword>
<evidence type="ECO:0000256" key="8">
    <source>
        <dbReference type="PROSITE-ProRule" id="PRU00278"/>
    </source>
</evidence>
<dbReference type="SUPFAM" id="SSF54534">
    <property type="entry name" value="FKBP-like"/>
    <property type="match status" value="1"/>
</dbReference>
<organism evidence="11 12">
    <name type="scientific">Pseudogemmobacter faecipullorum</name>
    <dbReference type="NCBI Taxonomy" id="2755041"/>
    <lineage>
        <taxon>Bacteria</taxon>
        <taxon>Pseudomonadati</taxon>
        <taxon>Pseudomonadota</taxon>
        <taxon>Alphaproteobacteria</taxon>
        <taxon>Rhodobacterales</taxon>
        <taxon>Paracoccaceae</taxon>
        <taxon>Pseudogemmobacter</taxon>
    </lineage>
</organism>
<evidence type="ECO:0000256" key="9">
    <source>
        <dbReference type="SAM" id="SignalP"/>
    </source>
</evidence>
<evidence type="ECO:0000256" key="3">
    <source>
        <dbReference type="ARBA" id="ARBA00013194"/>
    </source>
</evidence>
<dbReference type="PANTHER" id="PTHR47245:SF2">
    <property type="entry name" value="PEPTIDYL-PROLYL CIS-TRANS ISOMERASE HP_0175-RELATED"/>
    <property type="match status" value="1"/>
</dbReference>
<feature type="domain" description="PpiC" evidence="10">
    <location>
        <begin position="134"/>
        <end position="224"/>
    </location>
</feature>
<dbReference type="EC" id="5.2.1.8" evidence="3"/>
<evidence type="ECO:0000259" key="10">
    <source>
        <dbReference type="PROSITE" id="PS50198"/>
    </source>
</evidence>
<feature type="signal peptide" evidence="9">
    <location>
        <begin position="1"/>
        <end position="24"/>
    </location>
</feature>
<evidence type="ECO:0000313" key="11">
    <source>
        <dbReference type="EMBL" id="MCB5408870.1"/>
    </source>
</evidence>
<keyword evidence="9" id="KW-0732">Signal</keyword>
<accession>A0ABS8CIA5</accession>
<evidence type="ECO:0000256" key="1">
    <source>
        <dbReference type="ARBA" id="ARBA00000971"/>
    </source>
</evidence>
<feature type="chain" id="PRO_5045444879" description="Parvulin-like PPIase" evidence="9">
    <location>
        <begin position="25"/>
        <end position="281"/>
    </location>
</feature>
<keyword evidence="5 8" id="KW-0697">Rotamase</keyword>